<dbReference type="Pfam" id="PF04909">
    <property type="entry name" value="Amidohydro_2"/>
    <property type="match status" value="1"/>
</dbReference>
<dbReference type="PANTHER" id="PTHR21240">
    <property type="entry name" value="2-AMINO-3-CARBOXYLMUCONATE-6-SEMIALDEHYDE DECARBOXYLASE"/>
    <property type="match status" value="1"/>
</dbReference>
<reference evidence="4" key="1">
    <citation type="submission" date="2018-10" db="EMBL/GenBank/DDBJ databases">
        <authorList>
            <person name="Peiro R."/>
            <person name="Begona"/>
            <person name="Cbmso G."/>
            <person name="Lopez M."/>
            <person name="Gonzalez S."/>
            <person name="Sacristan E."/>
            <person name="Castillo E."/>
        </authorList>
    </citation>
    <scope>NUCLEOTIDE SEQUENCE</scope>
    <source>
        <strain evidence="4">Rhod_genome</strain>
    </source>
</reference>
<evidence type="ECO:0000259" key="2">
    <source>
        <dbReference type="Pfam" id="PF04909"/>
    </source>
</evidence>
<dbReference type="AlphaFoldDB" id="A0A327KPK5"/>
<reference evidence="5" key="2">
    <citation type="submission" date="2018-10" db="EMBL/GenBank/DDBJ databases">
        <authorList>
            <person name="Peiro R."/>
            <person name="Begona"/>
            <person name="Cbmso G."/>
            <person name="Lopez M."/>
            <person name="Gonzalez S."/>
            <person name="Sacristan E."/>
            <person name="Castillo E."/>
        </authorList>
    </citation>
    <scope>NUCLEOTIDE SEQUENCE [LARGE SCALE GENOMIC DNA]</scope>
</reference>
<dbReference type="Gene3D" id="3.20.20.140">
    <property type="entry name" value="Metal-dependent hydrolases"/>
    <property type="match status" value="1"/>
</dbReference>
<dbReference type="InterPro" id="IPR032465">
    <property type="entry name" value="ACMSD"/>
</dbReference>
<reference evidence="3 6" key="3">
    <citation type="submission" date="2019-11" db="EMBL/GenBank/DDBJ databases">
        <title>Whole-genome sequence of Rhodoplanes serenus DSM 18633, type strain.</title>
        <authorList>
            <person name="Kyndt J.A."/>
            <person name="Meyer T.E."/>
        </authorList>
    </citation>
    <scope>NUCLEOTIDE SEQUENCE [LARGE SCALE GENOMIC DNA]</scope>
    <source>
        <strain evidence="3 6">DSM 18633</strain>
    </source>
</reference>
<evidence type="ECO:0000313" key="3">
    <source>
        <dbReference type="EMBL" id="MTW16007.1"/>
    </source>
</evidence>
<dbReference type="Proteomes" id="UP000438991">
    <property type="component" value="Unassembled WGS sequence"/>
</dbReference>
<evidence type="ECO:0000256" key="1">
    <source>
        <dbReference type="ARBA" id="ARBA00023239"/>
    </source>
</evidence>
<dbReference type="InterPro" id="IPR006680">
    <property type="entry name" value="Amidohydro-rel"/>
</dbReference>
<dbReference type="EMBL" id="WNKV01000004">
    <property type="protein sequence ID" value="MTW16007.1"/>
    <property type="molecule type" value="Genomic_DNA"/>
</dbReference>
<evidence type="ECO:0000313" key="4">
    <source>
        <dbReference type="EMBL" id="VCU06778.1"/>
    </source>
</evidence>
<protein>
    <submittedName>
        <fullName evidence="3">Amidohydrolase family protein</fullName>
    </submittedName>
</protein>
<organism evidence="3 6">
    <name type="scientific">Rhodoplanes serenus</name>
    <dbReference type="NCBI Taxonomy" id="200615"/>
    <lineage>
        <taxon>Bacteria</taxon>
        <taxon>Pseudomonadati</taxon>
        <taxon>Pseudomonadota</taxon>
        <taxon>Alphaproteobacteria</taxon>
        <taxon>Hyphomicrobiales</taxon>
        <taxon>Nitrobacteraceae</taxon>
        <taxon>Rhodoplanes</taxon>
    </lineage>
</organism>
<dbReference type="GO" id="GO:0016787">
    <property type="term" value="F:hydrolase activity"/>
    <property type="evidence" value="ECO:0007669"/>
    <property type="project" value="InterPro"/>
</dbReference>
<dbReference type="EMBL" id="UWOC01000111">
    <property type="protein sequence ID" value="VCU06778.1"/>
    <property type="molecule type" value="Genomic_DNA"/>
</dbReference>
<name>A0A327KPK5_9BRAD</name>
<dbReference type="SUPFAM" id="SSF51556">
    <property type="entry name" value="Metallo-dependent hydrolases"/>
    <property type="match status" value="1"/>
</dbReference>
<dbReference type="OrthoDB" id="7325417at2"/>
<comment type="caution">
    <text evidence="3">The sequence shown here is derived from an EMBL/GenBank/DDBJ whole genome shotgun (WGS) entry which is preliminary data.</text>
</comment>
<dbReference type="InterPro" id="IPR032466">
    <property type="entry name" value="Metal_Hydrolase"/>
</dbReference>
<accession>A0A327KPK5</accession>
<feature type="domain" description="Amidohydrolase-related" evidence="2">
    <location>
        <begin position="3"/>
        <end position="277"/>
    </location>
</feature>
<proteinExistence type="predicted"/>
<dbReference type="Proteomes" id="UP000289200">
    <property type="component" value="Unassembled WGS sequence"/>
</dbReference>
<keyword evidence="5" id="KW-1185">Reference proteome</keyword>
<evidence type="ECO:0000313" key="5">
    <source>
        <dbReference type="Proteomes" id="UP000289200"/>
    </source>
</evidence>
<evidence type="ECO:0000313" key="6">
    <source>
        <dbReference type="Proteomes" id="UP000438991"/>
    </source>
</evidence>
<dbReference type="RefSeq" id="WP_111383206.1">
    <property type="nucleotide sequence ID" value="NZ_NPEW01000001.1"/>
</dbReference>
<gene>
    <name evidence="3" type="ORF">GJ689_07275</name>
    <name evidence="4" type="ORF">RHODGE_RHODGE_01425</name>
</gene>
<keyword evidence="1" id="KW-0456">Lyase</keyword>
<dbReference type="GO" id="GO:0016831">
    <property type="term" value="F:carboxy-lyase activity"/>
    <property type="evidence" value="ECO:0007669"/>
    <property type="project" value="InterPro"/>
</dbReference>
<sequence>MIIDTHLHPTNLVDEAWRHTGTPFTGERLLKMMDGPYMINGKPRRIDMGFIQPPPGNTGYRDGNRMGREGIRDYMSYIAELCQKYPDRFIGNFTFNPRWGPENGAAELEFHVKEYGFKMLKLHANMHGYRPDRALDWLRPAMRKCAELGVVVLIHTGDGPYTIPTMFYPIIREFPMVNFIIGHFGIQTGGNYSFEAFWMAMDTPNVVCETGWCFQARIVEFARELPKHKLVFGTDSPPNEPGMWLRELEVLCAPPPHGMNLDEDTLEDYMGNNIARMCGIKTTPPPRTQEEALARLKDTYAMVEPAPAA</sequence>